<protein>
    <submittedName>
        <fullName evidence="1">Uncharacterized protein</fullName>
    </submittedName>
</protein>
<reference evidence="1" key="1">
    <citation type="journal article" date="2020" name="mSystems">
        <title>Genome- and Community-Level Interaction Insights into Carbon Utilization and Element Cycling Functions of Hydrothermarchaeota in Hydrothermal Sediment.</title>
        <authorList>
            <person name="Zhou Z."/>
            <person name="Liu Y."/>
            <person name="Xu W."/>
            <person name="Pan J."/>
            <person name="Luo Z.H."/>
            <person name="Li M."/>
        </authorList>
    </citation>
    <scope>NUCLEOTIDE SEQUENCE [LARGE SCALE GENOMIC DNA]</scope>
    <source>
        <strain evidence="1">SpSt-418</strain>
    </source>
</reference>
<organism evidence="1">
    <name type="scientific">Oscillatoriales cyanobacterium SpSt-418</name>
    <dbReference type="NCBI Taxonomy" id="2282169"/>
    <lineage>
        <taxon>Bacteria</taxon>
        <taxon>Bacillati</taxon>
        <taxon>Cyanobacteriota</taxon>
        <taxon>Cyanophyceae</taxon>
        <taxon>Oscillatoriophycideae</taxon>
        <taxon>Oscillatoriales</taxon>
    </lineage>
</organism>
<dbReference type="AlphaFoldDB" id="A0A7C3PRX6"/>
<dbReference type="EMBL" id="DSRU01000269">
    <property type="protein sequence ID" value="HFM99721.1"/>
    <property type="molecule type" value="Genomic_DNA"/>
</dbReference>
<name>A0A7C3PRX6_9CYAN</name>
<evidence type="ECO:0000313" key="1">
    <source>
        <dbReference type="EMBL" id="HFM99721.1"/>
    </source>
</evidence>
<sequence>MGLTLISSSDYAELLLMMNLTIKLNKVSRLGMFNWASCRGLNCVISKLRRDRAFEVQRTGTSSVVKGTSTLASME</sequence>
<comment type="caution">
    <text evidence="1">The sequence shown here is derived from an EMBL/GenBank/DDBJ whole genome shotgun (WGS) entry which is preliminary data.</text>
</comment>
<gene>
    <name evidence="1" type="ORF">ENR64_18595</name>
</gene>
<proteinExistence type="predicted"/>
<accession>A0A7C3PRX6</accession>